<organism evidence="3 4">
    <name type="scientific">Cordylochernes scorpioides</name>
    <dbReference type="NCBI Taxonomy" id="51811"/>
    <lineage>
        <taxon>Eukaryota</taxon>
        <taxon>Metazoa</taxon>
        <taxon>Ecdysozoa</taxon>
        <taxon>Arthropoda</taxon>
        <taxon>Chelicerata</taxon>
        <taxon>Arachnida</taxon>
        <taxon>Pseudoscorpiones</taxon>
        <taxon>Cheliferoidea</taxon>
        <taxon>Chernetidae</taxon>
        <taxon>Cordylochernes</taxon>
    </lineage>
</organism>
<evidence type="ECO:0000256" key="1">
    <source>
        <dbReference type="SAM" id="MobiDB-lite"/>
    </source>
</evidence>
<evidence type="ECO:0000313" key="4">
    <source>
        <dbReference type="Proteomes" id="UP001235939"/>
    </source>
</evidence>
<evidence type="ECO:0000259" key="2">
    <source>
        <dbReference type="Pfam" id="PF07727"/>
    </source>
</evidence>
<feature type="compositionally biased region" description="Polar residues" evidence="1">
    <location>
        <begin position="1"/>
        <end position="14"/>
    </location>
</feature>
<evidence type="ECO:0000313" key="3">
    <source>
        <dbReference type="EMBL" id="UYV75451.1"/>
    </source>
</evidence>
<dbReference type="CDD" id="cd09272">
    <property type="entry name" value="RNase_HI_RT_Ty1"/>
    <property type="match status" value="1"/>
</dbReference>
<dbReference type="PANTHER" id="PTHR11439:SF483">
    <property type="entry name" value="PEPTIDE SYNTHASE GLIP-LIKE, PUTATIVE (AFU_ORTHOLOGUE AFUA_3G12920)-RELATED"/>
    <property type="match status" value="1"/>
</dbReference>
<name>A0ABY6L590_9ARAC</name>
<dbReference type="InterPro" id="IPR013103">
    <property type="entry name" value="RVT_2"/>
</dbReference>
<feature type="region of interest" description="Disordered" evidence="1">
    <location>
        <begin position="1"/>
        <end position="64"/>
    </location>
</feature>
<keyword evidence="4" id="KW-1185">Reference proteome</keyword>
<dbReference type="Pfam" id="PF07727">
    <property type="entry name" value="RVT_2"/>
    <property type="match status" value="1"/>
</dbReference>
<sequence length="570" mass="65818">MIQQSFELDKFSTTSEEEDFYEEQLVHQREEDLQTKVKFGSTNKSEQETNKDERSQSLRRSERLKKGEETKIKCDIMKNPQPSTEEPSTIEEALCGPEATNWSEAIQRELQGLEEKGAWEIVPRPVNKRVIDSRWVFKRKFDSYGNLKEYRARLVARGFHQIPNVYFGKKYSPVIKHKSIRFLLALAVEREWNIFQMDVKSAYLNAPLHATVHMELPQSSLNHENSSNEVCLLKKSIYGLKQSGHEWNAKLDQILTSIGLERSRIDPCVYFSKNIILGVYLLLPQYVKFKSSIQREVDIKDLGEVSDLLSVRIKRNKDSNLELDQTHYFEEILKEYGMEHAKEASTPLDPGMFTEGPEGKEACRAPYQQAIGNLLWLAGMTRPDIAYAVSYLSRFDSSPLQQHWNAVKHLLRYLKKTKDLKLVFTFADADWGSDKEDRKSYSGYIFVLGGAAIFWCSRKQKCVALSTAEAEYYAMCEAAKEALWFTSFMEEIGVGDFKKSPLKIYIDNQGAIFLAENEVVSERSKHIDIRHFFIRDLIKDGKLSFVYVPTEENPADLFTKNLKAPVLQRN</sequence>
<protein>
    <recommendedName>
        <fullName evidence="2">Reverse transcriptase Ty1/copia-type domain-containing protein</fullName>
    </recommendedName>
</protein>
<dbReference type="SUPFAM" id="SSF56672">
    <property type="entry name" value="DNA/RNA polymerases"/>
    <property type="match status" value="1"/>
</dbReference>
<feature type="compositionally biased region" description="Basic and acidic residues" evidence="1">
    <location>
        <begin position="24"/>
        <end position="35"/>
    </location>
</feature>
<dbReference type="PANTHER" id="PTHR11439">
    <property type="entry name" value="GAG-POL-RELATED RETROTRANSPOSON"/>
    <property type="match status" value="1"/>
</dbReference>
<feature type="compositionally biased region" description="Basic and acidic residues" evidence="1">
    <location>
        <begin position="45"/>
        <end position="64"/>
    </location>
</feature>
<reference evidence="3 4" key="1">
    <citation type="submission" date="2022-01" db="EMBL/GenBank/DDBJ databases">
        <title>A chromosomal length assembly of Cordylochernes scorpioides.</title>
        <authorList>
            <person name="Zeh D."/>
            <person name="Zeh J."/>
        </authorList>
    </citation>
    <scope>NUCLEOTIDE SEQUENCE [LARGE SCALE GENOMIC DNA]</scope>
    <source>
        <strain evidence="3">IN4F17</strain>
        <tissue evidence="3">Whole Body</tissue>
    </source>
</reference>
<dbReference type="Proteomes" id="UP001235939">
    <property type="component" value="Chromosome 13"/>
</dbReference>
<dbReference type="EMBL" id="CP092875">
    <property type="protein sequence ID" value="UYV75451.1"/>
    <property type="molecule type" value="Genomic_DNA"/>
</dbReference>
<accession>A0ABY6L590</accession>
<feature type="domain" description="Reverse transcriptase Ty1/copia-type" evidence="2">
    <location>
        <begin position="118"/>
        <end position="348"/>
    </location>
</feature>
<gene>
    <name evidence="3" type="ORF">LAZ67_13000308</name>
</gene>
<dbReference type="InterPro" id="IPR043502">
    <property type="entry name" value="DNA/RNA_pol_sf"/>
</dbReference>
<proteinExistence type="predicted"/>